<gene>
    <name evidence="1" type="ORF">JK636_18085</name>
</gene>
<name>A0ABS1TI53_9CLOT</name>
<dbReference type="EMBL" id="JAESWC010000014">
    <property type="protein sequence ID" value="MBL4937628.1"/>
    <property type="molecule type" value="Genomic_DNA"/>
</dbReference>
<organism evidence="1 2">
    <name type="scientific">Clostridium rhizosphaerae</name>
    <dbReference type="NCBI Taxonomy" id="2803861"/>
    <lineage>
        <taxon>Bacteria</taxon>
        <taxon>Bacillati</taxon>
        <taxon>Bacillota</taxon>
        <taxon>Clostridia</taxon>
        <taxon>Eubacteriales</taxon>
        <taxon>Clostridiaceae</taxon>
        <taxon>Clostridium</taxon>
    </lineage>
</organism>
<proteinExistence type="predicted"/>
<reference evidence="1 2" key="1">
    <citation type="submission" date="2021-01" db="EMBL/GenBank/DDBJ databases">
        <title>Genome public.</title>
        <authorList>
            <person name="Liu C."/>
            <person name="Sun Q."/>
        </authorList>
    </citation>
    <scope>NUCLEOTIDE SEQUENCE [LARGE SCALE GENOMIC DNA]</scope>
    <source>
        <strain evidence="1 2">YIM B02515</strain>
    </source>
</reference>
<protein>
    <submittedName>
        <fullName evidence="1">Uncharacterized protein</fullName>
    </submittedName>
</protein>
<comment type="caution">
    <text evidence="1">The sequence shown here is derived from an EMBL/GenBank/DDBJ whole genome shotgun (WGS) entry which is preliminary data.</text>
</comment>
<dbReference type="RefSeq" id="WP_202750364.1">
    <property type="nucleotide sequence ID" value="NZ_JAESWC010000014.1"/>
</dbReference>
<evidence type="ECO:0000313" key="2">
    <source>
        <dbReference type="Proteomes" id="UP000632377"/>
    </source>
</evidence>
<evidence type="ECO:0000313" key="1">
    <source>
        <dbReference type="EMBL" id="MBL4937628.1"/>
    </source>
</evidence>
<dbReference type="Proteomes" id="UP000632377">
    <property type="component" value="Unassembled WGS sequence"/>
</dbReference>
<keyword evidence="2" id="KW-1185">Reference proteome</keyword>
<accession>A0ABS1TI53</accession>
<sequence length="138" mass="14619">MLNLTLTITAAPELLAAMTSFTSAIVSAKMAAIPEYTLDFTEPKASKENAMQVPVQTIHTPIQVPVQTVPTQGVSVPTSAQSFTMEQLAVAATQLVDAGHQAELVRLLSSFGVQTITALSKEQYGAFVTELRSLGAKI</sequence>